<feature type="region of interest" description="Disordered" evidence="1">
    <location>
        <begin position="1"/>
        <end position="61"/>
    </location>
</feature>
<feature type="compositionally biased region" description="Acidic residues" evidence="1">
    <location>
        <begin position="26"/>
        <end position="38"/>
    </location>
</feature>
<dbReference type="Proteomes" id="UP000017840">
    <property type="component" value="Unassembled WGS sequence"/>
</dbReference>
<dbReference type="RefSeq" id="WP_023395784.1">
    <property type="nucleotide sequence ID" value="NZ_ASGZ01000064.1"/>
</dbReference>
<reference evidence="2 3" key="1">
    <citation type="journal article" date="2013" name="Genome Announc.">
        <title>Draft Genome Sequence of 'Candidatus Halobonum tyrrellensis' Strain G22, Isolated from the Hypersaline Waters of Lake Tyrrell, Australia.</title>
        <authorList>
            <person name="Ugalde J.A."/>
            <person name="Narasingarao P."/>
            <person name="Kuo S."/>
            <person name="Podell S."/>
            <person name="Allen E.E."/>
        </authorList>
    </citation>
    <scope>NUCLEOTIDE SEQUENCE [LARGE SCALE GENOMIC DNA]</scope>
    <source>
        <strain evidence="2 3">G22</strain>
    </source>
</reference>
<gene>
    <name evidence="2" type="ORF">K933_16067</name>
</gene>
<evidence type="ECO:0000256" key="1">
    <source>
        <dbReference type="SAM" id="MobiDB-lite"/>
    </source>
</evidence>
<evidence type="ECO:0000313" key="3">
    <source>
        <dbReference type="Proteomes" id="UP000017840"/>
    </source>
</evidence>
<evidence type="ECO:0000313" key="2">
    <source>
        <dbReference type="EMBL" id="ESP87051.1"/>
    </source>
</evidence>
<keyword evidence="3" id="KW-1185">Reference proteome</keyword>
<sequence length="61" mass="6741">MSRHYTDAENTGLPAVPRPTSTDTETSGETDAGTETDAEFDRRRETMTEAVWSHRLDGGAR</sequence>
<feature type="compositionally biased region" description="Basic and acidic residues" evidence="1">
    <location>
        <begin position="39"/>
        <end position="61"/>
    </location>
</feature>
<name>V4GNT3_9EURY</name>
<comment type="caution">
    <text evidence="2">The sequence shown here is derived from an EMBL/GenBank/DDBJ whole genome shotgun (WGS) entry which is preliminary data.</text>
</comment>
<dbReference type="EMBL" id="ASGZ01000064">
    <property type="protein sequence ID" value="ESP87051.1"/>
    <property type="molecule type" value="Genomic_DNA"/>
</dbReference>
<protein>
    <submittedName>
        <fullName evidence="2">Uncharacterized protein</fullName>
    </submittedName>
</protein>
<accession>V4GNT3</accession>
<dbReference type="AlphaFoldDB" id="V4GNT3"/>
<dbReference type="STRING" id="1324957.K933_16067"/>
<organism evidence="2 3">
    <name type="scientific">Candidatus Halobonum tyrrellensis G22</name>
    <dbReference type="NCBI Taxonomy" id="1324957"/>
    <lineage>
        <taxon>Archaea</taxon>
        <taxon>Methanobacteriati</taxon>
        <taxon>Methanobacteriota</taxon>
        <taxon>Stenosarchaea group</taxon>
        <taxon>Halobacteria</taxon>
        <taxon>Halobacteriales</taxon>
        <taxon>Haloferacaceae</taxon>
        <taxon>Candidatus Halobonum</taxon>
    </lineage>
</organism>
<proteinExistence type="predicted"/>